<evidence type="ECO:0000313" key="1">
    <source>
        <dbReference type="EMBL" id="MPM58624.1"/>
    </source>
</evidence>
<proteinExistence type="predicted"/>
<dbReference type="EMBL" id="VSSQ01016867">
    <property type="protein sequence ID" value="MPM58624.1"/>
    <property type="molecule type" value="Genomic_DNA"/>
</dbReference>
<dbReference type="SUPFAM" id="SSF109604">
    <property type="entry name" value="HD-domain/PDEase-like"/>
    <property type="match status" value="1"/>
</dbReference>
<dbReference type="AlphaFoldDB" id="A0A645BAB0"/>
<sequence length="92" mass="10879">MLGHRGKVHKLEFEISDAQFALQLMCLRTAVALCHARRDPDMQGFELRFDGQRATVRSREGWSDTYPQSAHLLQEERFSWQKTPWEFVTELR</sequence>
<organism evidence="1">
    <name type="scientific">bioreactor metagenome</name>
    <dbReference type="NCBI Taxonomy" id="1076179"/>
    <lineage>
        <taxon>unclassified sequences</taxon>
        <taxon>metagenomes</taxon>
        <taxon>ecological metagenomes</taxon>
    </lineage>
</organism>
<gene>
    <name evidence="1" type="ORF">SDC9_105456</name>
</gene>
<comment type="caution">
    <text evidence="1">The sequence shown here is derived from an EMBL/GenBank/DDBJ whole genome shotgun (WGS) entry which is preliminary data.</text>
</comment>
<protein>
    <submittedName>
        <fullName evidence="1">Uncharacterized protein</fullName>
    </submittedName>
</protein>
<name>A0A645BAB0_9ZZZZ</name>
<reference evidence="1" key="1">
    <citation type="submission" date="2019-08" db="EMBL/GenBank/DDBJ databases">
        <authorList>
            <person name="Kucharzyk K."/>
            <person name="Murdoch R.W."/>
            <person name="Higgins S."/>
            <person name="Loffler F."/>
        </authorList>
    </citation>
    <scope>NUCLEOTIDE SEQUENCE</scope>
</reference>
<accession>A0A645BAB0</accession>